<dbReference type="RefSeq" id="WP_149230031.1">
    <property type="nucleotide sequence ID" value="NZ_JALJXJ010000002.1"/>
</dbReference>
<proteinExistence type="predicted"/>
<dbReference type="OrthoDB" id="1524907at2"/>
<evidence type="ECO:0000313" key="3">
    <source>
        <dbReference type="Proteomes" id="UP000324927"/>
    </source>
</evidence>
<name>A0A5A9GY28_AZOLI</name>
<accession>A0A5A9GY28</accession>
<gene>
    <name evidence="2" type="ORF">FZ942_05055</name>
</gene>
<keyword evidence="3" id="KW-1185">Reference proteome</keyword>
<dbReference type="InterPro" id="IPR007076">
    <property type="entry name" value="TfoX_N"/>
</dbReference>
<sequence length="131" mass="14408">MPAQPPSEYVATLCEMLAPLGDLHVRRMFGGYGLSIDGLTFALIADEILYFKADDVNRAAFTELGLEPFRPMPDKPTTLSYYPPPDSALDDRDELLPWARSGFDAALRAAAKKAAKVKRKRDIPSPPRGEG</sequence>
<reference evidence="2 3" key="1">
    <citation type="submission" date="2019-08" db="EMBL/GenBank/DDBJ databases">
        <authorList>
            <person name="Grouzdev D."/>
            <person name="Tikhonova E."/>
            <person name="Kravchenko I."/>
        </authorList>
    </citation>
    <scope>NUCLEOTIDE SEQUENCE [LARGE SCALE GENOMIC DNA]</scope>
    <source>
        <strain evidence="2 3">59b</strain>
    </source>
</reference>
<dbReference type="Proteomes" id="UP000324927">
    <property type="component" value="Unassembled WGS sequence"/>
</dbReference>
<dbReference type="Pfam" id="PF04993">
    <property type="entry name" value="TfoX_N"/>
    <property type="match status" value="1"/>
</dbReference>
<dbReference type="PANTHER" id="PTHR36121:SF1">
    <property type="entry name" value="PROTEIN SXY"/>
    <property type="match status" value="1"/>
</dbReference>
<dbReference type="SUPFAM" id="SSF159894">
    <property type="entry name" value="YgaC/TfoX-N like"/>
    <property type="match status" value="1"/>
</dbReference>
<evidence type="ECO:0000259" key="1">
    <source>
        <dbReference type="Pfam" id="PF04993"/>
    </source>
</evidence>
<dbReference type="AlphaFoldDB" id="A0A5A9GY28"/>
<evidence type="ECO:0000313" key="2">
    <source>
        <dbReference type="EMBL" id="KAA0598454.1"/>
    </source>
</evidence>
<dbReference type="EMBL" id="VTTN01000001">
    <property type="protein sequence ID" value="KAA0598454.1"/>
    <property type="molecule type" value="Genomic_DNA"/>
</dbReference>
<feature type="domain" description="TfoX N-terminal" evidence="1">
    <location>
        <begin position="15"/>
        <end position="106"/>
    </location>
</feature>
<dbReference type="InterPro" id="IPR047525">
    <property type="entry name" value="TfoX-like"/>
</dbReference>
<comment type="caution">
    <text evidence="2">The sequence shown here is derived from an EMBL/GenBank/DDBJ whole genome shotgun (WGS) entry which is preliminary data.</text>
</comment>
<protein>
    <submittedName>
        <fullName evidence="2">TfoX/Sxy family protein</fullName>
    </submittedName>
</protein>
<organism evidence="2 3">
    <name type="scientific">Azospirillum lipoferum</name>
    <dbReference type="NCBI Taxonomy" id="193"/>
    <lineage>
        <taxon>Bacteria</taxon>
        <taxon>Pseudomonadati</taxon>
        <taxon>Pseudomonadota</taxon>
        <taxon>Alphaproteobacteria</taxon>
        <taxon>Rhodospirillales</taxon>
        <taxon>Azospirillaceae</taxon>
        <taxon>Azospirillum</taxon>
    </lineage>
</organism>
<dbReference type="Gene3D" id="3.30.1460.30">
    <property type="entry name" value="YgaC/TfoX-N like chaperone"/>
    <property type="match status" value="1"/>
</dbReference>
<dbReference type="PANTHER" id="PTHR36121">
    <property type="entry name" value="PROTEIN SXY"/>
    <property type="match status" value="1"/>
</dbReference>